<evidence type="ECO:0000256" key="1">
    <source>
        <dbReference type="SAM" id="MobiDB-lite"/>
    </source>
</evidence>
<sequence>MTKHITDTARQTGTGRVQHFTRQDREDAIHPAIAKLHARPQSPDDQGQRRLAEFTRIERGHTA</sequence>
<evidence type="ECO:0000313" key="3">
    <source>
        <dbReference type="Proteomes" id="UP000478740"/>
    </source>
</evidence>
<feature type="region of interest" description="Disordered" evidence="1">
    <location>
        <begin position="1"/>
        <end position="23"/>
    </location>
</feature>
<protein>
    <submittedName>
        <fullName evidence="2">Uncharacterized protein</fullName>
    </submittedName>
</protein>
<reference evidence="2 3" key="1">
    <citation type="submission" date="2019-11" db="EMBL/GenBank/DDBJ databases">
        <authorList>
            <person name="Dong K."/>
        </authorList>
    </citation>
    <scope>NUCLEOTIDE SEQUENCE [LARGE SCALE GENOMIC DNA]</scope>
    <source>
        <strain evidence="2 3">DK608</strain>
    </source>
</reference>
<comment type="caution">
    <text evidence="2">The sequence shown here is derived from an EMBL/GenBank/DDBJ whole genome shotgun (WGS) entry which is preliminary data.</text>
</comment>
<organism evidence="2 3">
    <name type="scientific">Paracoccus shanxieyensis</name>
    <dbReference type="NCBI Taxonomy" id="2675752"/>
    <lineage>
        <taxon>Bacteria</taxon>
        <taxon>Pseudomonadati</taxon>
        <taxon>Pseudomonadota</taxon>
        <taxon>Alphaproteobacteria</taxon>
        <taxon>Rhodobacterales</taxon>
        <taxon>Paracoccaceae</taxon>
        <taxon>Paracoccus</taxon>
    </lineage>
</organism>
<name>A0A6L6IRC0_9RHOB</name>
<evidence type="ECO:0000313" key="2">
    <source>
        <dbReference type="EMBL" id="MTH63025.1"/>
    </source>
</evidence>
<gene>
    <name evidence="2" type="ORF">GL284_01930</name>
</gene>
<keyword evidence="3" id="KW-1185">Reference proteome</keyword>
<dbReference type="EMBL" id="WMII01000001">
    <property type="protein sequence ID" value="MTH63025.1"/>
    <property type="molecule type" value="Genomic_DNA"/>
</dbReference>
<dbReference type="RefSeq" id="WP_155042945.1">
    <property type="nucleotide sequence ID" value="NZ_WMIH01000001.1"/>
</dbReference>
<proteinExistence type="predicted"/>
<dbReference type="AlphaFoldDB" id="A0A6L6IRC0"/>
<accession>A0A6L6IRC0</accession>
<dbReference type="Proteomes" id="UP000478740">
    <property type="component" value="Unassembled WGS sequence"/>
</dbReference>